<dbReference type="PANTHER" id="PTHR14237">
    <property type="entry name" value="MOLYBDOPTERIN COFACTOR SULFURASE MOSC"/>
    <property type="match status" value="1"/>
</dbReference>
<dbReference type="Proteomes" id="UP000722485">
    <property type="component" value="Unassembled WGS sequence"/>
</dbReference>
<keyword evidence="1" id="KW-0812">Transmembrane</keyword>
<feature type="transmembrane region" description="Helical" evidence="1">
    <location>
        <begin position="45"/>
        <end position="66"/>
    </location>
</feature>
<dbReference type="AlphaFoldDB" id="A0A9P5GZS3"/>
<dbReference type="InterPro" id="IPR005303">
    <property type="entry name" value="MOCOS_middle"/>
</dbReference>
<dbReference type="GO" id="GO:0003824">
    <property type="term" value="F:catalytic activity"/>
    <property type="evidence" value="ECO:0007669"/>
    <property type="project" value="InterPro"/>
</dbReference>
<dbReference type="Pfam" id="PF03476">
    <property type="entry name" value="MOSC_N"/>
    <property type="match status" value="1"/>
</dbReference>
<dbReference type="GO" id="GO:0030170">
    <property type="term" value="F:pyridoxal phosphate binding"/>
    <property type="evidence" value="ECO:0007669"/>
    <property type="project" value="InterPro"/>
</dbReference>
<feature type="domain" description="MOSC" evidence="2">
    <location>
        <begin position="300"/>
        <end position="467"/>
    </location>
</feature>
<name>A0A9P5GZS3_9HYPO</name>
<gene>
    <name evidence="3" type="ORF">G7Z17_g11321</name>
</gene>
<keyword evidence="1" id="KW-0472">Membrane</keyword>
<dbReference type="PROSITE" id="PS51340">
    <property type="entry name" value="MOSC"/>
    <property type="match status" value="1"/>
</dbReference>
<dbReference type="GO" id="GO:0030151">
    <property type="term" value="F:molybdenum ion binding"/>
    <property type="evidence" value="ECO:0007669"/>
    <property type="project" value="InterPro"/>
</dbReference>
<dbReference type="EMBL" id="JAANBB010000418">
    <property type="protein sequence ID" value="KAF7542733.1"/>
    <property type="molecule type" value="Genomic_DNA"/>
</dbReference>
<protein>
    <recommendedName>
        <fullName evidence="2">MOSC domain-containing protein</fullName>
    </recommendedName>
</protein>
<dbReference type="PANTHER" id="PTHR14237:SF23">
    <property type="entry name" value="MOSC DOMAIN PROTEIN (AFU_ORTHOLOGUE AFUA_7G05900)"/>
    <property type="match status" value="1"/>
</dbReference>
<dbReference type="SUPFAM" id="SSF50800">
    <property type="entry name" value="PK beta-barrel domain-like"/>
    <property type="match status" value="1"/>
</dbReference>
<reference evidence="3" key="1">
    <citation type="submission" date="2020-03" db="EMBL/GenBank/DDBJ databases">
        <title>Draft Genome Sequence of Cylindrodendrum hubeiense.</title>
        <authorList>
            <person name="Buettner E."/>
            <person name="Kellner H."/>
        </authorList>
    </citation>
    <scope>NUCLEOTIDE SEQUENCE</scope>
    <source>
        <strain evidence="3">IHI 201604</strain>
    </source>
</reference>
<evidence type="ECO:0000256" key="1">
    <source>
        <dbReference type="SAM" id="Phobius"/>
    </source>
</evidence>
<evidence type="ECO:0000313" key="3">
    <source>
        <dbReference type="EMBL" id="KAF7542733.1"/>
    </source>
</evidence>
<dbReference type="InterPro" id="IPR011037">
    <property type="entry name" value="Pyrv_Knase-like_insert_dom_sf"/>
</dbReference>
<sequence>MSQPGSGAFGLQSQLAHAAHGSALAQRLGHFSTTTLPAFVRQLDAVSLILLLVTVVAFVAPIFILFPPIPVERSDALRQTHSRLGLPPKRTNLRDQMSPVHRVQPGQPAKVQSLYIYPIKSCKGIELARSKVLSSGLEYDRMYTFAQLRTPAPGAAGRAGHQQTKPVWEFLTLRQLPLLANVKVDLWTPDSAKTSRLLGKVDDAFLVVRFPWMDRGLRGLAQWMSAKISRGLHATPEKEFMLPVSFPSDQEIKARGYTFADVKIWKDVAFALNVETEIPPQLTQYLGVKHRLGLFRMDPSKRREVHGCAQPESVLGYQPAVDFHDGFPLHLLSLASMQNLDTLLLKDETIKELDARRFRANIITSGSEEYEEETWKVINLKHPSTNEACQFDVACRTVRCKLPNVDPETGIRHKVEPDRALRKFRDVDEGAPKMGCMGMQLCPMFPNAGNPDEREAYIEVGMSIDVVKRGSHLYVKQ</sequence>
<dbReference type="InterPro" id="IPR005302">
    <property type="entry name" value="MoCF_Sase_C"/>
</dbReference>
<keyword evidence="4" id="KW-1185">Reference proteome</keyword>
<dbReference type="OrthoDB" id="17255at2759"/>
<evidence type="ECO:0000259" key="2">
    <source>
        <dbReference type="PROSITE" id="PS51340"/>
    </source>
</evidence>
<keyword evidence="1" id="KW-1133">Transmembrane helix</keyword>
<proteinExistence type="predicted"/>
<dbReference type="Pfam" id="PF03473">
    <property type="entry name" value="MOSC"/>
    <property type="match status" value="1"/>
</dbReference>
<comment type="caution">
    <text evidence="3">The sequence shown here is derived from an EMBL/GenBank/DDBJ whole genome shotgun (WGS) entry which is preliminary data.</text>
</comment>
<accession>A0A9P5GZS3</accession>
<organism evidence="3 4">
    <name type="scientific">Cylindrodendrum hubeiense</name>
    <dbReference type="NCBI Taxonomy" id="595255"/>
    <lineage>
        <taxon>Eukaryota</taxon>
        <taxon>Fungi</taxon>
        <taxon>Dikarya</taxon>
        <taxon>Ascomycota</taxon>
        <taxon>Pezizomycotina</taxon>
        <taxon>Sordariomycetes</taxon>
        <taxon>Hypocreomycetidae</taxon>
        <taxon>Hypocreales</taxon>
        <taxon>Nectriaceae</taxon>
        <taxon>Cylindrodendrum</taxon>
    </lineage>
</organism>
<evidence type="ECO:0000313" key="4">
    <source>
        <dbReference type="Proteomes" id="UP000722485"/>
    </source>
</evidence>